<evidence type="ECO:0000313" key="3">
    <source>
        <dbReference type="Proteomes" id="UP000008810"/>
    </source>
</evidence>
<organism evidence="1">
    <name type="scientific">Brachypodium distachyon</name>
    <name type="common">Purple false brome</name>
    <name type="synonym">Trachynia distachya</name>
    <dbReference type="NCBI Taxonomy" id="15368"/>
    <lineage>
        <taxon>Eukaryota</taxon>
        <taxon>Viridiplantae</taxon>
        <taxon>Streptophyta</taxon>
        <taxon>Embryophyta</taxon>
        <taxon>Tracheophyta</taxon>
        <taxon>Spermatophyta</taxon>
        <taxon>Magnoliopsida</taxon>
        <taxon>Liliopsida</taxon>
        <taxon>Poales</taxon>
        <taxon>Poaceae</taxon>
        <taxon>BOP clade</taxon>
        <taxon>Pooideae</taxon>
        <taxon>Stipodae</taxon>
        <taxon>Brachypodieae</taxon>
        <taxon>Brachypodium</taxon>
    </lineage>
</organism>
<gene>
    <name evidence="1" type="ORF">BRADI_4g02554v3</name>
</gene>
<keyword evidence="3" id="KW-1185">Reference proteome</keyword>
<proteinExistence type="predicted"/>
<sequence length="402" mass="45970">MEDPNNDVWYYDRFLLYDPTVSPHFRGSLGDDGDGRARVAASPCGAYVFSSRSGQWEERSFVREGDAAGTLGELRVGWSDCAAAYLRGTPYIRCMADSIMRISLADNTYHVIKTPVDTIGEEGYIQLDMGRSEKGVYFVWIHKGCLWVWILKESRGEVGWILKNENDLKFVLEPYLANRPVHGHGPWVLEDINYNLFRSPSLPKDDKKTIAQEKIEWEHDNGYDGVENFFLEDNEHQDTDHDGVKSEDMVGDFYLEDSENRDTGHDGVKSEDMVEDIHSEDNEEAIVVENVNSNFGNDDALGNGDMVEDCYLLDDSEMKAISQRNSKSNSNNGNSLDNGDHHKAKEYTYWHTEILGFHPYEEIIFLSEPFETGLAYHLNSSEIEVPANMYPEEYVYMPCWIK</sequence>
<dbReference type="EnsemblPlants" id="PNT62395">
    <property type="protein sequence ID" value="PNT62395"/>
    <property type="gene ID" value="BRADI_4g02554v3"/>
</dbReference>
<protein>
    <submittedName>
        <fullName evidence="1 2">Uncharacterized protein</fullName>
    </submittedName>
</protein>
<reference evidence="1 2" key="1">
    <citation type="journal article" date="2010" name="Nature">
        <title>Genome sequencing and analysis of the model grass Brachypodium distachyon.</title>
        <authorList>
            <consortium name="International Brachypodium Initiative"/>
        </authorList>
    </citation>
    <scope>NUCLEOTIDE SEQUENCE [LARGE SCALE GENOMIC DNA]</scope>
    <source>
        <strain evidence="1 2">Bd21</strain>
    </source>
</reference>
<dbReference type="AlphaFoldDB" id="A0A2K2CK46"/>
<evidence type="ECO:0000313" key="2">
    <source>
        <dbReference type="EnsemblPlants" id="PNT62395"/>
    </source>
</evidence>
<evidence type="ECO:0000313" key="1">
    <source>
        <dbReference type="EMBL" id="PNT62395.1"/>
    </source>
</evidence>
<dbReference type="EMBL" id="CM000883">
    <property type="protein sequence ID" value="PNT62395.1"/>
    <property type="molecule type" value="Genomic_DNA"/>
</dbReference>
<reference evidence="2" key="3">
    <citation type="submission" date="2018-08" db="UniProtKB">
        <authorList>
            <consortium name="EnsemblPlants"/>
        </authorList>
    </citation>
    <scope>IDENTIFICATION</scope>
    <source>
        <strain evidence="2">cv. Bd21</strain>
    </source>
</reference>
<accession>A0A2K2CK46</accession>
<name>A0A2K2CK46_BRADI</name>
<dbReference type="Gramene" id="PNT62395">
    <property type="protein sequence ID" value="PNT62395"/>
    <property type="gene ID" value="BRADI_4g02554v3"/>
</dbReference>
<dbReference type="PANTHER" id="PTHR34591:SF13">
    <property type="entry name" value="OS03G0669900 PROTEIN"/>
    <property type="match status" value="1"/>
</dbReference>
<dbReference type="PANTHER" id="PTHR34591">
    <property type="entry name" value="OS03G0653100 PROTEIN-RELATED"/>
    <property type="match status" value="1"/>
</dbReference>
<dbReference type="Proteomes" id="UP000008810">
    <property type="component" value="Chromosome 4"/>
</dbReference>
<dbReference type="InParanoid" id="A0A2K2CK46"/>
<reference evidence="1" key="2">
    <citation type="submission" date="2017-06" db="EMBL/GenBank/DDBJ databases">
        <title>WGS assembly of Brachypodium distachyon.</title>
        <authorList>
            <consortium name="The International Brachypodium Initiative"/>
            <person name="Lucas S."/>
            <person name="Harmon-Smith M."/>
            <person name="Lail K."/>
            <person name="Tice H."/>
            <person name="Grimwood J."/>
            <person name="Bruce D."/>
            <person name="Barry K."/>
            <person name="Shu S."/>
            <person name="Lindquist E."/>
            <person name="Wang M."/>
            <person name="Pitluck S."/>
            <person name="Vogel J.P."/>
            <person name="Garvin D.F."/>
            <person name="Mockler T.C."/>
            <person name="Schmutz J."/>
            <person name="Rokhsar D."/>
            <person name="Bevan M.W."/>
        </authorList>
    </citation>
    <scope>NUCLEOTIDE SEQUENCE</scope>
    <source>
        <strain evidence="1">Bd21</strain>
    </source>
</reference>